<name>A0A2T2YDA0_9BACT</name>
<proteinExistence type="inferred from homology"/>
<dbReference type="OrthoDB" id="384974at2"/>
<dbReference type="Gene3D" id="3.30.530.20">
    <property type="match status" value="1"/>
</dbReference>
<dbReference type="RefSeq" id="WP_106928190.1">
    <property type="nucleotide sequence ID" value="NZ_PYFT01000001.1"/>
</dbReference>
<feature type="domain" description="Activator of Hsp90 ATPase homologue 1/2-like C-terminal" evidence="2">
    <location>
        <begin position="14"/>
        <end position="136"/>
    </location>
</feature>
<sequence length="138" mass="15799">MEQTKITVDATIAAHISKVWEYYTQPEHITKWNFATSDWQCPKAENDLKPGGKYSARMEAKDGSFGFDFEAIYDEVIDQKKLTYTMGDGRQATTDFENLEGTTKVTTTFDAENTNEVEMQRAGWQAILNNFKKYAETN</sequence>
<comment type="similarity">
    <text evidence="1">Belongs to the AHA1 family.</text>
</comment>
<comment type="caution">
    <text evidence="3">The sequence shown here is derived from an EMBL/GenBank/DDBJ whole genome shotgun (WGS) entry which is preliminary data.</text>
</comment>
<dbReference type="InterPro" id="IPR023393">
    <property type="entry name" value="START-like_dom_sf"/>
</dbReference>
<evidence type="ECO:0000313" key="3">
    <source>
        <dbReference type="EMBL" id="PSR53501.1"/>
    </source>
</evidence>
<reference evidence="3 4" key="1">
    <citation type="submission" date="2018-03" db="EMBL/GenBank/DDBJ databases">
        <title>Adhaeribacter sp. HMF7605 Genome sequencing and assembly.</title>
        <authorList>
            <person name="Kang H."/>
            <person name="Kang J."/>
            <person name="Cha I."/>
            <person name="Kim H."/>
            <person name="Joh K."/>
        </authorList>
    </citation>
    <scope>NUCLEOTIDE SEQUENCE [LARGE SCALE GENOMIC DNA]</scope>
    <source>
        <strain evidence="3 4">HMF7605</strain>
    </source>
</reference>
<dbReference type="AlphaFoldDB" id="A0A2T2YDA0"/>
<dbReference type="CDD" id="cd08897">
    <property type="entry name" value="SRPBCC_CalC_Aha1-like_4"/>
    <property type="match status" value="1"/>
</dbReference>
<dbReference type="InterPro" id="IPR013538">
    <property type="entry name" value="ASHA1/2-like_C"/>
</dbReference>
<gene>
    <name evidence="3" type="ORF">AHMF7605_08165</name>
</gene>
<evidence type="ECO:0000313" key="4">
    <source>
        <dbReference type="Proteomes" id="UP000240357"/>
    </source>
</evidence>
<dbReference type="Pfam" id="PF08327">
    <property type="entry name" value="AHSA1"/>
    <property type="match status" value="1"/>
</dbReference>
<accession>A0A2T2YDA0</accession>
<evidence type="ECO:0000259" key="2">
    <source>
        <dbReference type="Pfam" id="PF08327"/>
    </source>
</evidence>
<dbReference type="SUPFAM" id="SSF55961">
    <property type="entry name" value="Bet v1-like"/>
    <property type="match status" value="1"/>
</dbReference>
<dbReference type="EMBL" id="PYFT01000001">
    <property type="protein sequence ID" value="PSR53501.1"/>
    <property type="molecule type" value="Genomic_DNA"/>
</dbReference>
<dbReference type="Proteomes" id="UP000240357">
    <property type="component" value="Unassembled WGS sequence"/>
</dbReference>
<organism evidence="3 4">
    <name type="scientific">Adhaeribacter arboris</name>
    <dbReference type="NCBI Taxonomy" id="2072846"/>
    <lineage>
        <taxon>Bacteria</taxon>
        <taxon>Pseudomonadati</taxon>
        <taxon>Bacteroidota</taxon>
        <taxon>Cytophagia</taxon>
        <taxon>Cytophagales</taxon>
        <taxon>Hymenobacteraceae</taxon>
        <taxon>Adhaeribacter</taxon>
    </lineage>
</organism>
<protein>
    <submittedName>
        <fullName evidence="3">Activator of HSP90 ATPase</fullName>
    </submittedName>
</protein>
<keyword evidence="4" id="KW-1185">Reference proteome</keyword>
<evidence type="ECO:0000256" key="1">
    <source>
        <dbReference type="ARBA" id="ARBA00006817"/>
    </source>
</evidence>